<accession>A0A3S8RLP8</accession>
<feature type="domain" description="Aminoglycoside phosphotransferase" evidence="1">
    <location>
        <begin position="20"/>
        <end position="252"/>
    </location>
</feature>
<gene>
    <name evidence="2" type="ORF">EEI45_02815</name>
</gene>
<dbReference type="InterPro" id="IPR011009">
    <property type="entry name" value="Kinase-like_dom_sf"/>
</dbReference>
<dbReference type="Proteomes" id="UP000278804">
    <property type="component" value="Chromosome"/>
</dbReference>
<dbReference type="PANTHER" id="PTHR21064:SF5">
    <property type="entry name" value="SLR1880 PROTEIN"/>
    <property type="match status" value="1"/>
</dbReference>
<protein>
    <submittedName>
        <fullName evidence="2">Aminoglycoside phosphotransferase family protein</fullName>
    </submittedName>
</protein>
<dbReference type="AlphaFoldDB" id="A0A3S8RLP8"/>
<dbReference type="InterPro" id="IPR002575">
    <property type="entry name" value="Aminoglycoside_PTrfase"/>
</dbReference>
<evidence type="ECO:0000313" key="2">
    <source>
        <dbReference type="EMBL" id="AZK43856.1"/>
    </source>
</evidence>
<dbReference type="EMBL" id="CP034234">
    <property type="protein sequence ID" value="AZK43856.1"/>
    <property type="molecule type" value="Genomic_DNA"/>
</dbReference>
<dbReference type="GO" id="GO:0016740">
    <property type="term" value="F:transferase activity"/>
    <property type="evidence" value="ECO:0007669"/>
    <property type="project" value="UniProtKB-KW"/>
</dbReference>
<dbReference type="RefSeq" id="WP_125164065.1">
    <property type="nucleotide sequence ID" value="NZ_CP034234.1"/>
</dbReference>
<sequence length="362" mass="41693">MKSIKEVVQEFCFDGDVVEIVPFGNGHINDTYRVMCSRGSYVLQKINHQIFLDPQGLIENIEKVTRHIRQKVIKRGGDPRREVLNLIPTHHQEYICQTKSGDFWRAYELIENSKSLDLVKNKEDFYQSGLAFGAFQKDLEDFPVDTLNLTIEDFHHTPKRYDQFHKSLKLNKSGRKHFALPEIEFALKHQEFADTLWDYHQQGLLPLKVTHNDTKLNNVLLDADSNDVLCVVDLDTVMPGFSLDDFGDSIRFGASTALEDEKDLSKVHLSIPYYEAYVDGFIEGAGGSLSDLEIKLFPEGAKMMTLECGLRFLKDYIDGDVYFKTSYPDHNLVRARTQFKLVQEMDDSWEILKKISATRLKV</sequence>
<dbReference type="PANTHER" id="PTHR21064">
    <property type="entry name" value="AMINOGLYCOSIDE PHOSPHOTRANSFERASE DOMAIN-CONTAINING PROTEIN-RELATED"/>
    <property type="match status" value="1"/>
</dbReference>
<evidence type="ECO:0000259" key="1">
    <source>
        <dbReference type="Pfam" id="PF01636"/>
    </source>
</evidence>
<dbReference type="Pfam" id="PF01636">
    <property type="entry name" value="APH"/>
    <property type="match status" value="1"/>
</dbReference>
<evidence type="ECO:0000313" key="3">
    <source>
        <dbReference type="Proteomes" id="UP000278804"/>
    </source>
</evidence>
<dbReference type="SUPFAM" id="SSF56112">
    <property type="entry name" value="Protein kinase-like (PK-like)"/>
    <property type="match status" value="1"/>
</dbReference>
<keyword evidence="3" id="KW-1185">Reference proteome</keyword>
<dbReference type="Gene3D" id="3.90.1200.10">
    <property type="match status" value="1"/>
</dbReference>
<dbReference type="InterPro" id="IPR050249">
    <property type="entry name" value="Pseudomonas-type_ThrB"/>
</dbReference>
<proteinExistence type="predicted"/>
<keyword evidence="2" id="KW-0808">Transferase</keyword>
<name>A0A3S8RLP8_9FIRM</name>
<organism evidence="2 3">
    <name type="scientific">Erysipelothrix piscisicarius</name>
    <dbReference type="NCBI Taxonomy" id="2485784"/>
    <lineage>
        <taxon>Bacteria</taxon>
        <taxon>Bacillati</taxon>
        <taxon>Bacillota</taxon>
        <taxon>Erysipelotrichia</taxon>
        <taxon>Erysipelotrichales</taxon>
        <taxon>Erysipelotrichaceae</taxon>
        <taxon>Erysipelothrix</taxon>
    </lineage>
</organism>
<reference evidence="2 3" key="1">
    <citation type="journal article" date="2020" name="Int. J. Syst. Evol. Microbiol.">
        <title>Description of Erysipelothrix piscisicarius sp. nov., an emergent fish pathogen, and assessment of virulence using a tiger barb (Puntigrus tetrazona) infection model.</title>
        <authorList>
            <person name="Pomaranski E.K."/>
            <person name="Griffin M.J."/>
            <person name="Camus A.C."/>
            <person name="Armwood A.R."/>
            <person name="Shelley J."/>
            <person name="Waldbieser G.C."/>
            <person name="LaFrentz B.R."/>
            <person name="Garcia J.C."/>
            <person name="Yanong R."/>
            <person name="Soto E."/>
        </authorList>
    </citation>
    <scope>NUCLEOTIDE SEQUENCE [LARGE SCALE GENOMIC DNA]</scope>
    <source>
        <strain evidence="2 3">15TAL0474</strain>
    </source>
</reference>
<dbReference type="KEGG" id="eri:EEI45_02815"/>